<keyword evidence="2" id="KW-1185">Reference proteome</keyword>
<sequence length="107" mass="11939">MLFQLQKQDIGILLSSTSLVVMQTRLHLLVSEVARIAPHRPYLVICPPSPDNTYVFCMTSTTLSELHKLATQVENHILTLREYIDAFPHTPTTPPREAVAVPPATCC</sequence>
<protein>
    <submittedName>
        <fullName evidence="1">Uncharacterized protein</fullName>
    </submittedName>
</protein>
<dbReference type="EMBL" id="JARBHB010000004">
    <property type="protein sequence ID" value="KAJ8884819.1"/>
    <property type="molecule type" value="Genomic_DNA"/>
</dbReference>
<gene>
    <name evidence="1" type="ORF">PR048_011015</name>
</gene>
<accession>A0ABQ9HKG4</accession>
<organism evidence="1 2">
    <name type="scientific">Dryococelus australis</name>
    <dbReference type="NCBI Taxonomy" id="614101"/>
    <lineage>
        <taxon>Eukaryota</taxon>
        <taxon>Metazoa</taxon>
        <taxon>Ecdysozoa</taxon>
        <taxon>Arthropoda</taxon>
        <taxon>Hexapoda</taxon>
        <taxon>Insecta</taxon>
        <taxon>Pterygota</taxon>
        <taxon>Neoptera</taxon>
        <taxon>Polyneoptera</taxon>
        <taxon>Phasmatodea</taxon>
        <taxon>Verophasmatodea</taxon>
        <taxon>Anareolatae</taxon>
        <taxon>Phasmatidae</taxon>
        <taxon>Eurycanthinae</taxon>
        <taxon>Dryococelus</taxon>
    </lineage>
</organism>
<comment type="caution">
    <text evidence="1">The sequence shown here is derived from an EMBL/GenBank/DDBJ whole genome shotgun (WGS) entry which is preliminary data.</text>
</comment>
<evidence type="ECO:0000313" key="2">
    <source>
        <dbReference type="Proteomes" id="UP001159363"/>
    </source>
</evidence>
<reference evidence="1 2" key="1">
    <citation type="submission" date="2023-02" db="EMBL/GenBank/DDBJ databases">
        <title>LHISI_Scaffold_Assembly.</title>
        <authorList>
            <person name="Stuart O.P."/>
            <person name="Cleave R."/>
            <person name="Magrath M.J.L."/>
            <person name="Mikheyev A.S."/>
        </authorList>
    </citation>
    <scope>NUCLEOTIDE SEQUENCE [LARGE SCALE GENOMIC DNA]</scope>
    <source>
        <strain evidence="1">Daus_M_001</strain>
        <tissue evidence="1">Leg muscle</tissue>
    </source>
</reference>
<proteinExistence type="predicted"/>
<name>A0ABQ9HKG4_9NEOP</name>
<dbReference type="Proteomes" id="UP001159363">
    <property type="component" value="Chromosome X"/>
</dbReference>
<evidence type="ECO:0000313" key="1">
    <source>
        <dbReference type="EMBL" id="KAJ8884819.1"/>
    </source>
</evidence>